<feature type="domain" description="3-dehydroquinate synthase C-terminal" evidence="21">
    <location>
        <begin position="164"/>
        <end position="303"/>
    </location>
</feature>
<dbReference type="Gene3D" id="1.20.1090.10">
    <property type="entry name" value="Dehydroquinate synthase-like - alpha domain"/>
    <property type="match status" value="1"/>
</dbReference>
<reference evidence="22" key="1">
    <citation type="submission" date="2021-01" db="EMBL/GenBank/DDBJ databases">
        <title>Marivirga aurantiaca sp. nov., isolated from intertidal surface sediments.</title>
        <authorList>
            <person name="Zhang M."/>
        </authorList>
    </citation>
    <scope>NUCLEOTIDE SEQUENCE</scope>
    <source>
        <strain evidence="22">S37H4</strain>
    </source>
</reference>
<evidence type="ECO:0000256" key="1">
    <source>
        <dbReference type="ARBA" id="ARBA00001393"/>
    </source>
</evidence>
<comment type="cofactor">
    <cofactor evidence="2">
        <name>NAD(+)</name>
        <dbReference type="ChEBI" id="CHEBI:57540"/>
    </cofactor>
</comment>
<evidence type="ECO:0000256" key="11">
    <source>
        <dbReference type="ARBA" id="ARBA00022605"/>
    </source>
</evidence>
<evidence type="ECO:0000256" key="6">
    <source>
        <dbReference type="ARBA" id="ARBA00004661"/>
    </source>
</evidence>
<evidence type="ECO:0000256" key="4">
    <source>
        <dbReference type="ARBA" id="ARBA00003485"/>
    </source>
</evidence>
<evidence type="ECO:0000256" key="10">
    <source>
        <dbReference type="ARBA" id="ARBA00022490"/>
    </source>
</evidence>
<dbReference type="PANTHER" id="PTHR43622">
    <property type="entry name" value="3-DEHYDROQUINATE SYNTHASE"/>
    <property type="match status" value="1"/>
</dbReference>
<sequence>MSELYFSEIKEIKAVLSKIKHTQLFVLVDNETEKHCYSLLKPYLGTHVLISVPNGETNKTLATCTLIWEILTKHEADRNALLINLGGGVITDMGGFCAGTYKRGINFINIPTTLLSQVDASVGGKTGVDFEGYKNHIGLFYEPLCVMIDTVFHHTLPDNQLLSGFAEMLKHGLIADMDHWKALKEAGYSNINVELIKHSVTIKEKVVKADPTEKGLRKILNFGHTIGHAIESYCLTNQQELLHGEAVAWGMVAEAYLSNKKGMLGKSDQEEIEEYIRAAYKIPEIEKTSYPKILRLCKQDKKNQSGEVFMSLLEKPGKATFNISVDEVLILKALDHTLKLKF</sequence>
<dbReference type="Proteomes" id="UP000611723">
    <property type="component" value="Unassembled WGS sequence"/>
</dbReference>
<dbReference type="Pfam" id="PF24621">
    <property type="entry name" value="DHQS_C"/>
    <property type="match status" value="1"/>
</dbReference>
<comment type="pathway">
    <text evidence="6">Metabolic intermediate biosynthesis; chorismate biosynthesis; chorismate from D-erythrose 4-phosphate and phosphoenolpyruvate: step 2/7.</text>
</comment>
<evidence type="ECO:0000256" key="14">
    <source>
        <dbReference type="ARBA" id="ARBA00022833"/>
    </source>
</evidence>
<dbReference type="GO" id="GO:0008652">
    <property type="term" value="P:amino acid biosynthetic process"/>
    <property type="evidence" value="ECO:0007669"/>
    <property type="project" value="UniProtKB-KW"/>
</dbReference>
<dbReference type="NCBIfam" id="TIGR01357">
    <property type="entry name" value="aroB"/>
    <property type="match status" value="1"/>
</dbReference>
<dbReference type="AlphaFoldDB" id="A0A934WYN0"/>
<evidence type="ECO:0000256" key="9">
    <source>
        <dbReference type="ARBA" id="ARBA00017684"/>
    </source>
</evidence>
<dbReference type="Gene3D" id="3.40.50.1970">
    <property type="match status" value="1"/>
</dbReference>
<evidence type="ECO:0000313" key="23">
    <source>
        <dbReference type="Proteomes" id="UP000611723"/>
    </source>
</evidence>
<dbReference type="CDD" id="cd08195">
    <property type="entry name" value="DHQS"/>
    <property type="match status" value="1"/>
</dbReference>
<protein>
    <recommendedName>
        <fullName evidence="9 19">3-dehydroquinate synthase</fullName>
        <ecNumber evidence="8 19">4.2.3.4</ecNumber>
    </recommendedName>
</protein>
<evidence type="ECO:0000256" key="5">
    <source>
        <dbReference type="ARBA" id="ARBA00004496"/>
    </source>
</evidence>
<dbReference type="GO" id="GO:0003856">
    <property type="term" value="F:3-dehydroquinate synthase activity"/>
    <property type="evidence" value="ECO:0007669"/>
    <property type="project" value="UniProtKB-UniRule"/>
</dbReference>
<evidence type="ECO:0000313" key="22">
    <source>
        <dbReference type="EMBL" id="MBK6265205.1"/>
    </source>
</evidence>
<organism evidence="22 23">
    <name type="scientific">Marivirga aurantiaca</name>
    <dbReference type="NCBI Taxonomy" id="2802615"/>
    <lineage>
        <taxon>Bacteria</taxon>
        <taxon>Pseudomonadati</taxon>
        <taxon>Bacteroidota</taxon>
        <taxon>Cytophagia</taxon>
        <taxon>Cytophagales</taxon>
        <taxon>Marivirgaceae</taxon>
        <taxon>Marivirga</taxon>
    </lineage>
</organism>
<dbReference type="InterPro" id="IPR030963">
    <property type="entry name" value="DHQ_synth_fam"/>
</dbReference>
<dbReference type="GO" id="GO:0005737">
    <property type="term" value="C:cytoplasm"/>
    <property type="evidence" value="ECO:0007669"/>
    <property type="project" value="UniProtKB-SubCell"/>
</dbReference>
<dbReference type="GO" id="GO:0009073">
    <property type="term" value="P:aromatic amino acid family biosynthetic process"/>
    <property type="evidence" value="ECO:0007669"/>
    <property type="project" value="UniProtKB-KW"/>
</dbReference>
<evidence type="ECO:0000256" key="15">
    <source>
        <dbReference type="ARBA" id="ARBA00023027"/>
    </source>
</evidence>
<keyword evidence="15" id="KW-0520">NAD</keyword>
<keyword evidence="23" id="KW-1185">Reference proteome</keyword>
<accession>A0A934WYN0</accession>
<dbReference type="PIRSF" id="PIRSF001455">
    <property type="entry name" value="DHQ_synth"/>
    <property type="match status" value="1"/>
</dbReference>
<comment type="cofactor">
    <cofactor evidence="3">
        <name>Co(2+)</name>
        <dbReference type="ChEBI" id="CHEBI:48828"/>
    </cofactor>
</comment>
<evidence type="ECO:0000256" key="12">
    <source>
        <dbReference type="ARBA" id="ARBA00022723"/>
    </source>
</evidence>
<comment type="subcellular location">
    <subcellularLocation>
        <location evidence="5">Cytoplasm</location>
    </subcellularLocation>
</comment>
<dbReference type="InterPro" id="IPR016037">
    <property type="entry name" value="DHQ_synth_AroB"/>
</dbReference>
<evidence type="ECO:0000256" key="3">
    <source>
        <dbReference type="ARBA" id="ARBA00001941"/>
    </source>
</evidence>
<dbReference type="InterPro" id="IPR056179">
    <property type="entry name" value="DHQS_C"/>
</dbReference>
<dbReference type="GO" id="GO:0009423">
    <property type="term" value="P:chorismate biosynthetic process"/>
    <property type="evidence" value="ECO:0007669"/>
    <property type="project" value="UniProtKB-UniRule"/>
</dbReference>
<evidence type="ECO:0000256" key="18">
    <source>
        <dbReference type="ARBA" id="ARBA00023285"/>
    </source>
</evidence>
<evidence type="ECO:0000256" key="13">
    <source>
        <dbReference type="ARBA" id="ARBA00022741"/>
    </source>
</evidence>
<dbReference type="GO" id="GO:0000166">
    <property type="term" value="F:nucleotide binding"/>
    <property type="evidence" value="ECO:0007669"/>
    <property type="project" value="UniProtKB-KW"/>
</dbReference>
<keyword evidence="12" id="KW-0479">Metal-binding</keyword>
<keyword evidence="14" id="KW-0862">Zinc</keyword>
<evidence type="ECO:0000256" key="16">
    <source>
        <dbReference type="ARBA" id="ARBA00023141"/>
    </source>
</evidence>
<dbReference type="GO" id="GO:0046872">
    <property type="term" value="F:metal ion binding"/>
    <property type="evidence" value="ECO:0007669"/>
    <property type="project" value="UniProtKB-KW"/>
</dbReference>
<comment type="similarity">
    <text evidence="7">Belongs to the sugar phosphate cyclases superfamily. Dehydroquinate synthase family.</text>
</comment>
<dbReference type="SUPFAM" id="SSF56796">
    <property type="entry name" value="Dehydroquinate synthase-like"/>
    <property type="match status" value="1"/>
</dbReference>
<keyword evidence="18" id="KW-0170">Cobalt</keyword>
<dbReference type="RefSeq" id="WP_201430878.1">
    <property type="nucleotide sequence ID" value="NZ_JAEQBW010000003.1"/>
</dbReference>
<evidence type="ECO:0000256" key="2">
    <source>
        <dbReference type="ARBA" id="ARBA00001911"/>
    </source>
</evidence>
<dbReference type="PANTHER" id="PTHR43622:SF7">
    <property type="entry name" value="3-DEHYDROQUINATE SYNTHASE, CHLOROPLASTIC"/>
    <property type="match status" value="1"/>
</dbReference>
<dbReference type="Pfam" id="PF01761">
    <property type="entry name" value="DHQ_synthase"/>
    <property type="match status" value="1"/>
</dbReference>
<evidence type="ECO:0000259" key="21">
    <source>
        <dbReference type="Pfam" id="PF24621"/>
    </source>
</evidence>
<dbReference type="InterPro" id="IPR050071">
    <property type="entry name" value="Dehydroquinate_synthase"/>
</dbReference>
<feature type="domain" description="3-dehydroquinate synthase N-terminal" evidence="20">
    <location>
        <begin position="50"/>
        <end position="161"/>
    </location>
</feature>
<evidence type="ECO:0000256" key="19">
    <source>
        <dbReference type="NCBIfam" id="TIGR01357"/>
    </source>
</evidence>
<gene>
    <name evidence="22" type="primary">aroB</name>
    <name evidence="22" type="ORF">JKA74_09155</name>
</gene>
<evidence type="ECO:0000256" key="7">
    <source>
        <dbReference type="ARBA" id="ARBA00005412"/>
    </source>
</evidence>
<keyword evidence="16" id="KW-0057">Aromatic amino acid biosynthesis</keyword>
<comment type="catalytic activity">
    <reaction evidence="1">
        <text>7-phospho-2-dehydro-3-deoxy-D-arabino-heptonate = 3-dehydroquinate + phosphate</text>
        <dbReference type="Rhea" id="RHEA:21968"/>
        <dbReference type="ChEBI" id="CHEBI:32364"/>
        <dbReference type="ChEBI" id="CHEBI:43474"/>
        <dbReference type="ChEBI" id="CHEBI:58394"/>
        <dbReference type="EC" id="4.2.3.4"/>
    </reaction>
</comment>
<keyword evidence="13" id="KW-0547">Nucleotide-binding</keyword>
<dbReference type="EMBL" id="JAEQBW010000003">
    <property type="protein sequence ID" value="MBK6265205.1"/>
    <property type="molecule type" value="Genomic_DNA"/>
</dbReference>
<evidence type="ECO:0000256" key="8">
    <source>
        <dbReference type="ARBA" id="ARBA00013031"/>
    </source>
</evidence>
<keyword evidence="11" id="KW-0028">Amino-acid biosynthesis</keyword>
<comment type="caution">
    <text evidence="22">The sequence shown here is derived from an EMBL/GenBank/DDBJ whole genome shotgun (WGS) entry which is preliminary data.</text>
</comment>
<dbReference type="EC" id="4.2.3.4" evidence="8 19"/>
<dbReference type="InterPro" id="IPR030960">
    <property type="entry name" value="DHQS/DOIS_N"/>
</dbReference>
<comment type="function">
    <text evidence="4">Catalyzes the conversion of 3-deoxy-D-arabino-heptulosonate 7-phosphate (DAHP) to dehydroquinate (DHQ).</text>
</comment>
<name>A0A934WYN0_9BACT</name>
<keyword evidence="10" id="KW-0963">Cytoplasm</keyword>
<keyword evidence="17 22" id="KW-0456">Lyase</keyword>
<evidence type="ECO:0000256" key="17">
    <source>
        <dbReference type="ARBA" id="ARBA00023239"/>
    </source>
</evidence>
<evidence type="ECO:0000259" key="20">
    <source>
        <dbReference type="Pfam" id="PF01761"/>
    </source>
</evidence>
<proteinExistence type="inferred from homology"/>